<feature type="region of interest" description="Disordered" evidence="1">
    <location>
        <begin position="1"/>
        <end position="22"/>
    </location>
</feature>
<name>A0A9N9U5C4_9HYPO</name>
<evidence type="ECO:0000313" key="3">
    <source>
        <dbReference type="Proteomes" id="UP000754883"/>
    </source>
</evidence>
<evidence type="ECO:0000256" key="1">
    <source>
        <dbReference type="SAM" id="MobiDB-lite"/>
    </source>
</evidence>
<dbReference type="AlphaFoldDB" id="A0A9N9U5C4"/>
<dbReference type="EMBL" id="CABFNO020001301">
    <property type="protein sequence ID" value="CAG9979774.1"/>
    <property type="molecule type" value="Genomic_DNA"/>
</dbReference>
<feature type="region of interest" description="Disordered" evidence="1">
    <location>
        <begin position="374"/>
        <end position="393"/>
    </location>
</feature>
<gene>
    <name evidence="2" type="ORF">CBYS24578_00005127</name>
</gene>
<dbReference type="Proteomes" id="UP000754883">
    <property type="component" value="Unassembled WGS sequence"/>
</dbReference>
<proteinExistence type="predicted"/>
<sequence length="393" mass="45067">MSGNLKRHASSHDSTSSPASKRACILLDKPRDEIQDSVGFITSGDKDDKQAVTKIVSTSRPPPPNLLHNESWWRKFVYGRLDFQHSRIREDSVASLRLDISQLVREWMPVRHLWEDLSEESRKEISSWASNAKKYIESNDKFYSNALFKGWIYHLLHENLFSLDCHEKWSSPDWAVFGQLQRIYSNHAENSEDADSPSNTRFHNWRRISSGMLFDMHKDSWHTEPGRLYSILAKHLAPLFLSESRVKAPDHTPHESLEWLVYRAIRLDAQMIHSAISITIEMADPATGKVKDFPFDRKQMLAPSADLTYSHVVDFIIEPRITIRGRQGLRPRKDDWKDLAAYRGSIRISEGVGVDYEKIHGQWKFLAATSQITGPAAGEDHDVPQPTETPEGA</sequence>
<reference evidence="2 3" key="2">
    <citation type="submission" date="2021-10" db="EMBL/GenBank/DDBJ databases">
        <authorList>
            <person name="Piombo E."/>
        </authorList>
    </citation>
    <scope>NUCLEOTIDE SEQUENCE [LARGE SCALE GENOMIC DNA]</scope>
</reference>
<protein>
    <submittedName>
        <fullName evidence="2">Uncharacterized protein</fullName>
    </submittedName>
</protein>
<reference evidence="3" key="1">
    <citation type="submission" date="2019-06" db="EMBL/GenBank/DDBJ databases">
        <authorList>
            <person name="Broberg M."/>
        </authorList>
    </citation>
    <scope>NUCLEOTIDE SEQUENCE [LARGE SCALE GENOMIC DNA]</scope>
</reference>
<comment type="caution">
    <text evidence="2">The sequence shown here is derived from an EMBL/GenBank/DDBJ whole genome shotgun (WGS) entry which is preliminary data.</text>
</comment>
<organism evidence="2 3">
    <name type="scientific">Clonostachys byssicola</name>
    <dbReference type="NCBI Taxonomy" id="160290"/>
    <lineage>
        <taxon>Eukaryota</taxon>
        <taxon>Fungi</taxon>
        <taxon>Dikarya</taxon>
        <taxon>Ascomycota</taxon>
        <taxon>Pezizomycotina</taxon>
        <taxon>Sordariomycetes</taxon>
        <taxon>Hypocreomycetidae</taxon>
        <taxon>Hypocreales</taxon>
        <taxon>Bionectriaceae</taxon>
        <taxon>Clonostachys</taxon>
    </lineage>
</organism>
<accession>A0A9N9U5C4</accession>
<evidence type="ECO:0000313" key="2">
    <source>
        <dbReference type="EMBL" id="CAG9979774.1"/>
    </source>
</evidence>
<keyword evidence="3" id="KW-1185">Reference proteome</keyword>
<dbReference type="OrthoDB" id="5140732at2759"/>